<protein>
    <recommendedName>
        <fullName evidence="2">Peptidase C1A papain C-terminal domain-containing protein</fullName>
    </recommendedName>
</protein>
<dbReference type="Pfam" id="PF00112">
    <property type="entry name" value="Peptidase_C1"/>
    <property type="match status" value="1"/>
</dbReference>
<evidence type="ECO:0000259" key="2">
    <source>
        <dbReference type="SMART" id="SM00645"/>
    </source>
</evidence>
<feature type="non-terminal residue" evidence="3">
    <location>
        <position position="1"/>
    </location>
</feature>
<dbReference type="EMBL" id="CAUYUJ010006557">
    <property type="protein sequence ID" value="CAK0817785.1"/>
    <property type="molecule type" value="Genomic_DNA"/>
</dbReference>
<dbReference type="SUPFAM" id="SSF54001">
    <property type="entry name" value="Cysteine proteinases"/>
    <property type="match status" value="1"/>
</dbReference>
<organism evidence="3 4">
    <name type="scientific">Prorocentrum cordatum</name>
    <dbReference type="NCBI Taxonomy" id="2364126"/>
    <lineage>
        <taxon>Eukaryota</taxon>
        <taxon>Sar</taxon>
        <taxon>Alveolata</taxon>
        <taxon>Dinophyceae</taxon>
        <taxon>Prorocentrales</taxon>
        <taxon>Prorocentraceae</taxon>
        <taxon>Prorocentrum</taxon>
    </lineage>
</organism>
<evidence type="ECO:0000313" key="3">
    <source>
        <dbReference type="EMBL" id="CAK0817785.1"/>
    </source>
</evidence>
<evidence type="ECO:0000256" key="1">
    <source>
        <dbReference type="SAM" id="MobiDB-lite"/>
    </source>
</evidence>
<dbReference type="InterPro" id="IPR038765">
    <property type="entry name" value="Papain-like_cys_pep_sf"/>
</dbReference>
<feature type="domain" description="Peptidase C1A papain C-terminal" evidence="2">
    <location>
        <begin position="95"/>
        <end position="271"/>
    </location>
</feature>
<evidence type="ECO:0000313" key="4">
    <source>
        <dbReference type="Proteomes" id="UP001189429"/>
    </source>
</evidence>
<feature type="compositionally biased region" description="Low complexity" evidence="1">
    <location>
        <begin position="68"/>
        <end position="79"/>
    </location>
</feature>
<feature type="region of interest" description="Disordered" evidence="1">
    <location>
        <begin position="30"/>
        <end position="86"/>
    </location>
</feature>
<dbReference type="InterPro" id="IPR000668">
    <property type="entry name" value="Peptidase_C1A_C"/>
</dbReference>
<dbReference type="SMART" id="SM00645">
    <property type="entry name" value="Pept_C1"/>
    <property type="match status" value="1"/>
</dbReference>
<feature type="region of interest" description="Disordered" evidence="1">
    <location>
        <begin position="198"/>
        <end position="224"/>
    </location>
</feature>
<accession>A0ABN9RG99</accession>
<dbReference type="Proteomes" id="UP001189429">
    <property type="component" value="Unassembled WGS sequence"/>
</dbReference>
<sequence length="272" mass="29533">QERHSRVRAQSAQIPKWLEALPPRGQAAVLAAHAAGPAPKRSLSKKIMDSYPQNQGRPARKSERLEDPSPAQNSSASPSHDLLPRMNAYGDATERPLDFDWCLTPNGRSYCTAVLNQHIPQYCGSCWAHGATSALADRIKIARGGEGTDILLSVQHVLNCIQGDKASFQGSCWGGYSSGAHYLSRPLAPSVPCAPSALRGSRAPSTPRQRGARCAQSRRGHKRSAYPTTHTLAIFQASAYTRHGGRSACFFTALVQPTACLWSRWSVELPRP</sequence>
<proteinExistence type="predicted"/>
<name>A0ABN9RG99_9DINO</name>
<comment type="caution">
    <text evidence="3">The sequence shown here is derived from an EMBL/GenBank/DDBJ whole genome shotgun (WGS) entry which is preliminary data.</text>
</comment>
<gene>
    <name evidence="3" type="ORF">PCOR1329_LOCUS20285</name>
</gene>
<keyword evidence="4" id="KW-1185">Reference proteome</keyword>
<dbReference type="Gene3D" id="3.90.70.10">
    <property type="entry name" value="Cysteine proteinases"/>
    <property type="match status" value="1"/>
</dbReference>
<reference evidence="3" key="1">
    <citation type="submission" date="2023-10" db="EMBL/GenBank/DDBJ databases">
        <authorList>
            <person name="Chen Y."/>
            <person name="Shah S."/>
            <person name="Dougan E. K."/>
            <person name="Thang M."/>
            <person name="Chan C."/>
        </authorList>
    </citation>
    <scope>NUCLEOTIDE SEQUENCE [LARGE SCALE GENOMIC DNA]</scope>
</reference>